<evidence type="ECO:0000256" key="1">
    <source>
        <dbReference type="ARBA" id="ARBA00022614"/>
    </source>
</evidence>
<evidence type="ECO:0000256" key="4">
    <source>
        <dbReference type="SAM" id="Phobius"/>
    </source>
</evidence>
<dbReference type="EMBL" id="QGNW01002315">
    <property type="protein sequence ID" value="RVW21081.1"/>
    <property type="molecule type" value="Genomic_DNA"/>
</dbReference>
<dbReference type="InterPro" id="IPR013210">
    <property type="entry name" value="LRR_N_plant-typ"/>
</dbReference>
<dbReference type="GO" id="GO:0016301">
    <property type="term" value="F:kinase activity"/>
    <property type="evidence" value="ECO:0007669"/>
    <property type="project" value="UniProtKB-KW"/>
</dbReference>
<keyword evidence="3" id="KW-0677">Repeat</keyword>
<dbReference type="InterPro" id="IPR032675">
    <property type="entry name" value="LRR_dom_sf"/>
</dbReference>
<comment type="caution">
    <text evidence="7">The sequence shown here is derived from an EMBL/GenBank/DDBJ whole genome shotgun (WGS) entry which is preliminary data.</text>
</comment>
<keyword evidence="1" id="KW-0433">Leucine-rich repeat</keyword>
<keyword evidence="7" id="KW-0808">Transferase</keyword>
<dbReference type="Proteomes" id="UP000288805">
    <property type="component" value="Unassembled WGS sequence"/>
</dbReference>
<evidence type="ECO:0000256" key="3">
    <source>
        <dbReference type="ARBA" id="ARBA00022737"/>
    </source>
</evidence>
<feature type="chain" id="PRO_5019323848" evidence="5">
    <location>
        <begin position="31"/>
        <end position="119"/>
    </location>
</feature>
<protein>
    <submittedName>
        <fullName evidence="7">LRR receptor-like serine/threonine-protein kinase EFR</fullName>
    </submittedName>
</protein>
<accession>A0A438CCW8</accession>
<feature type="transmembrane region" description="Helical" evidence="4">
    <location>
        <begin position="96"/>
        <end position="116"/>
    </location>
</feature>
<feature type="domain" description="Leucine-rich repeat-containing N-terminal plant-type" evidence="6">
    <location>
        <begin position="33"/>
        <end position="72"/>
    </location>
</feature>
<sequence length="119" mass="12966">MGKNSGLFPHTSVFLMHCWVAFLSPTASLANLADELSLLAMKAHITSDSKDVLATNWSTTTSYCNWFGVSCDAARQRVIALDLSNMDLEGPLHPKLATSPSLLPLILAITAFMPLFPMR</sequence>
<name>A0A438CCW8_VITVI</name>
<keyword evidence="4" id="KW-1133">Transmembrane helix</keyword>
<evidence type="ECO:0000313" key="8">
    <source>
        <dbReference type="Proteomes" id="UP000288805"/>
    </source>
</evidence>
<feature type="signal peptide" evidence="5">
    <location>
        <begin position="1"/>
        <end position="30"/>
    </location>
</feature>
<dbReference type="InterPro" id="IPR053211">
    <property type="entry name" value="DNA_repair-toleration"/>
</dbReference>
<evidence type="ECO:0000256" key="5">
    <source>
        <dbReference type="SAM" id="SignalP"/>
    </source>
</evidence>
<evidence type="ECO:0000256" key="2">
    <source>
        <dbReference type="ARBA" id="ARBA00022729"/>
    </source>
</evidence>
<keyword evidence="4" id="KW-0472">Membrane</keyword>
<dbReference type="PANTHER" id="PTHR48060:SF21">
    <property type="entry name" value="L DOMAIN-LIKE PROTEIN"/>
    <property type="match status" value="1"/>
</dbReference>
<keyword evidence="2 5" id="KW-0732">Signal</keyword>
<dbReference type="Pfam" id="PF08263">
    <property type="entry name" value="LRRNT_2"/>
    <property type="match status" value="1"/>
</dbReference>
<dbReference type="SUPFAM" id="SSF52058">
    <property type="entry name" value="L domain-like"/>
    <property type="match status" value="1"/>
</dbReference>
<keyword evidence="7" id="KW-0418">Kinase</keyword>
<evidence type="ECO:0000313" key="7">
    <source>
        <dbReference type="EMBL" id="RVW21081.1"/>
    </source>
</evidence>
<dbReference type="AlphaFoldDB" id="A0A438CCW8"/>
<proteinExistence type="predicted"/>
<dbReference type="Gene3D" id="3.80.10.10">
    <property type="entry name" value="Ribonuclease Inhibitor"/>
    <property type="match status" value="1"/>
</dbReference>
<dbReference type="PANTHER" id="PTHR48060">
    <property type="entry name" value="DNA DAMAGE-REPAIR/TOLERATION PROTEIN DRT100"/>
    <property type="match status" value="1"/>
</dbReference>
<evidence type="ECO:0000259" key="6">
    <source>
        <dbReference type="Pfam" id="PF08263"/>
    </source>
</evidence>
<keyword evidence="7" id="KW-0675">Receptor</keyword>
<gene>
    <name evidence="7" type="primary">EFR_4</name>
    <name evidence="7" type="ORF">CK203_106171</name>
</gene>
<reference evidence="7 8" key="1">
    <citation type="journal article" date="2018" name="PLoS Genet.">
        <title>Population sequencing reveals clonal diversity and ancestral inbreeding in the grapevine cultivar Chardonnay.</title>
        <authorList>
            <person name="Roach M.J."/>
            <person name="Johnson D.L."/>
            <person name="Bohlmann J."/>
            <person name="van Vuuren H.J."/>
            <person name="Jones S.J."/>
            <person name="Pretorius I.S."/>
            <person name="Schmidt S.A."/>
            <person name="Borneman A.R."/>
        </authorList>
    </citation>
    <scope>NUCLEOTIDE SEQUENCE [LARGE SCALE GENOMIC DNA]</scope>
    <source>
        <strain evidence="8">cv. Chardonnay</strain>
        <tissue evidence="7">Leaf</tissue>
    </source>
</reference>
<keyword evidence="4" id="KW-0812">Transmembrane</keyword>
<organism evidence="7 8">
    <name type="scientific">Vitis vinifera</name>
    <name type="common">Grape</name>
    <dbReference type="NCBI Taxonomy" id="29760"/>
    <lineage>
        <taxon>Eukaryota</taxon>
        <taxon>Viridiplantae</taxon>
        <taxon>Streptophyta</taxon>
        <taxon>Embryophyta</taxon>
        <taxon>Tracheophyta</taxon>
        <taxon>Spermatophyta</taxon>
        <taxon>Magnoliopsida</taxon>
        <taxon>eudicotyledons</taxon>
        <taxon>Gunneridae</taxon>
        <taxon>Pentapetalae</taxon>
        <taxon>rosids</taxon>
        <taxon>Vitales</taxon>
        <taxon>Vitaceae</taxon>
        <taxon>Viteae</taxon>
        <taxon>Vitis</taxon>
    </lineage>
</organism>